<proteinExistence type="predicted"/>
<dbReference type="Proteomes" id="UP000487929">
    <property type="component" value="Unassembled WGS sequence"/>
</dbReference>
<evidence type="ECO:0000313" key="1">
    <source>
        <dbReference type="EMBL" id="NAW33218.1"/>
    </source>
</evidence>
<dbReference type="OrthoDB" id="7360086at2"/>
<dbReference type="RefSeq" id="WP_161430229.1">
    <property type="nucleotide sequence ID" value="NZ_WUTT01000001.1"/>
</dbReference>
<dbReference type="AlphaFoldDB" id="A0A7X4W2Z2"/>
<gene>
    <name evidence="1" type="ORF">GRB96_02115</name>
</gene>
<sequence>MISKGKLAQIHIAKAQLGLSDDEYRAILARTAGVSSAKQLTNRNVGNVLHEFRRLGFVPKPAKKAGRKAPRPPRSRARVMDKIEAMLAEAGRPWGYADGMARHMFQVERVDWLDDDQLQRLMQALIIDAKRHARYPDE</sequence>
<dbReference type="InterPro" id="IPR009363">
    <property type="entry name" value="Phage_Mu_Gp16"/>
</dbReference>
<dbReference type="EMBL" id="WUTT01000001">
    <property type="protein sequence ID" value="NAW33218.1"/>
    <property type="molecule type" value="Genomic_DNA"/>
</dbReference>
<comment type="caution">
    <text evidence="1">The sequence shown here is derived from an EMBL/GenBank/DDBJ whole genome shotgun (WGS) entry which is preliminary data.</text>
</comment>
<reference evidence="1 2" key="1">
    <citation type="submission" date="2019-12" db="EMBL/GenBank/DDBJ databases">
        <title>Draft genome sequencing of Halomonas alimentaria DSM 15356.</title>
        <authorList>
            <person name="Pandiyan K."/>
            <person name="Kushwaha P."/>
            <person name="Gowdham M."/>
            <person name="Chakdar H."/>
            <person name="Singh A."/>
            <person name="Kumar M."/>
            <person name="Saxena A.K."/>
        </authorList>
    </citation>
    <scope>NUCLEOTIDE SEQUENCE [LARGE SCALE GENOMIC DNA]</scope>
    <source>
        <strain evidence="1 2">DSM 15356</strain>
    </source>
</reference>
<accession>A0A7X4W2Z2</accession>
<evidence type="ECO:0000313" key="2">
    <source>
        <dbReference type="Proteomes" id="UP000487929"/>
    </source>
</evidence>
<organism evidence="1 2">
    <name type="scientific">Halomonas alimentaria</name>
    <dbReference type="NCBI Taxonomy" id="147248"/>
    <lineage>
        <taxon>Bacteria</taxon>
        <taxon>Pseudomonadati</taxon>
        <taxon>Pseudomonadota</taxon>
        <taxon>Gammaproteobacteria</taxon>
        <taxon>Oceanospirillales</taxon>
        <taxon>Halomonadaceae</taxon>
        <taxon>Halomonas</taxon>
    </lineage>
</organism>
<name>A0A7X4W2Z2_9GAMM</name>
<protein>
    <submittedName>
        <fullName evidence="1">DUF1018 domain-containing protein</fullName>
    </submittedName>
</protein>
<dbReference type="Pfam" id="PF06252">
    <property type="entry name" value="GemA"/>
    <property type="match status" value="1"/>
</dbReference>
<keyword evidence="2" id="KW-1185">Reference proteome</keyword>